<dbReference type="RefSeq" id="WP_004356218.1">
    <property type="nucleotide sequence ID" value="NZ_JRNR01000134.1"/>
</dbReference>
<evidence type="ECO:0000313" key="1">
    <source>
        <dbReference type="EMBL" id="KGF46586.1"/>
    </source>
</evidence>
<name>A0A096AJ11_9BACT</name>
<dbReference type="GeneID" id="91083575"/>
<gene>
    <name evidence="1" type="ORF">HMPREF0654_11180</name>
</gene>
<accession>A0A096AJ11</accession>
<sequence length="126" mass="14931">MKLKEYFQTYEFEEIYPYIGVMYPKARKQRKAFQHAYDILLKTNPVASKKYIQYQLMQDPDTNDMFFGADDSNFNGPWDVLLGKEIKIDSNVDLTKEEIVANCFLNTILIGRHPREFEADYIEISR</sequence>
<comment type="caution">
    <text evidence="1">The sequence shown here is derived from an EMBL/GenBank/DDBJ whole genome shotgun (WGS) entry which is preliminary data.</text>
</comment>
<evidence type="ECO:0000313" key="2">
    <source>
        <dbReference type="Proteomes" id="UP000029538"/>
    </source>
</evidence>
<reference evidence="1 2" key="1">
    <citation type="submission" date="2014-07" db="EMBL/GenBank/DDBJ databases">
        <authorList>
            <person name="McCorrison J."/>
            <person name="Sanka R."/>
            <person name="Torralba M."/>
            <person name="Gillis M."/>
            <person name="Haft D.H."/>
            <person name="Methe B."/>
            <person name="Sutton G."/>
            <person name="Nelson K.E."/>
        </authorList>
    </citation>
    <scope>NUCLEOTIDE SEQUENCE [LARGE SCALE GENOMIC DNA]</scope>
    <source>
        <strain evidence="1 2">DNF00882</strain>
    </source>
</reference>
<dbReference type="Proteomes" id="UP000029538">
    <property type="component" value="Unassembled WGS sequence"/>
</dbReference>
<proteinExistence type="predicted"/>
<dbReference type="EMBL" id="JRNR01000134">
    <property type="protein sequence ID" value="KGF46586.1"/>
    <property type="molecule type" value="Genomic_DNA"/>
</dbReference>
<dbReference type="AlphaFoldDB" id="A0A096AJ11"/>
<protein>
    <submittedName>
        <fullName evidence="1">Uncharacterized protein</fullName>
    </submittedName>
</protein>
<organism evidence="1 2">
    <name type="scientific">Prevotella disiens DNF00882</name>
    <dbReference type="NCBI Taxonomy" id="1401075"/>
    <lineage>
        <taxon>Bacteria</taxon>
        <taxon>Pseudomonadati</taxon>
        <taxon>Bacteroidota</taxon>
        <taxon>Bacteroidia</taxon>
        <taxon>Bacteroidales</taxon>
        <taxon>Prevotellaceae</taxon>
        <taxon>Prevotella</taxon>
    </lineage>
</organism>